<dbReference type="EMBL" id="HBUF01596327">
    <property type="protein sequence ID" value="CAG6774908.1"/>
    <property type="molecule type" value="Transcribed_RNA"/>
</dbReference>
<evidence type="ECO:0000313" key="1">
    <source>
        <dbReference type="EMBL" id="CAG6774902.1"/>
    </source>
</evidence>
<dbReference type="EMBL" id="HBUF01343656">
    <property type="protein sequence ID" value="CAG6706918.1"/>
    <property type="molecule type" value="Transcribed_RNA"/>
</dbReference>
<reference evidence="1" key="1">
    <citation type="submission" date="2021-05" db="EMBL/GenBank/DDBJ databases">
        <authorList>
            <person name="Alioto T."/>
            <person name="Alioto T."/>
            <person name="Gomez Garrido J."/>
        </authorList>
    </citation>
    <scope>NUCLEOTIDE SEQUENCE</scope>
</reference>
<protein>
    <submittedName>
        <fullName evidence="1">Uncharacterized protein</fullName>
    </submittedName>
</protein>
<proteinExistence type="predicted"/>
<dbReference type="EMBL" id="HBUF01343654">
    <property type="protein sequence ID" value="CAG6706914.1"/>
    <property type="molecule type" value="Transcribed_RNA"/>
</dbReference>
<accession>A0A8D9B1E3</accession>
<dbReference type="EMBL" id="HBUF01343653">
    <property type="protein sequence ID" value="CAG6706912.1"/>
    <property type="molecule type" value="Transcribed_RNA"/>
</dbReference>
<dbReference type="EMBL" id="HBUF01596325">
    <property type="protein sequence ID" value="CAG6774898.1"/>
    <property type="molecule type" value="Transcribed_RNA"/>
</dbReference>
<dbReference type="EMBL" id="HBUF01343657">
    <property type="protein sequence ID" value="CAG6706920.1"/>
    <property type="molecule type" value="Transcribed_RNA"/>
</dbReference>
<dbReference type="EMBL" id="HBUF01596326">
    <property type="protein sequence ID" value="CAG6774902.1"/>
    <property type="molecule type" value="Transcribed_RNA"/>
</dbReference>
<sequence>MLNGPRLATMRPQHERVHVSIASEVVENDEVRVRVVLIVRVARVLFDVPFEWGEYVGVKQRVLRLRLVVDRIKSYHVLEELVQVGMRTRVIGCLKQRFEDVLQNLLEVVNQFVALENIVQSWYLY</sequence>
<name>A0A8D9B1E3_9HEMI</name>
<organism evidence="1">
    <name type="scientific">Cacopsylla melanoneura</name>
    <dbReference type="NCBI Taxonomy" id="428564"/>
    <lineage>
        <taxon>Eukaryota</taxon>
        <taxon>Metazoa</taxon>
        <taxon>Ecdysozoa</taxon>
        <taxon>Arthropoda</taxon>
        <taxon>Hexapoda</taxon>
        <taxon>Insecta</taxon>
        <taxon>Pterygota</taxon>
        <taxon>Neoptera</taxon>
        <taxon>Paraneoptera</taxon>
        <taxon>Hemiptera</taxon>
        <taxon>Sternorrhyncha</taxon>
        <taxon>Psylloidea</taxon>
        <taxon>Psyllidae</taxon>
        <taxon>Psyllinae</taxon>
        <taxon>Cacopsylla</taxon>
    </lineage>
</organism>
<dbReference type="AlphaFoldDB" id="A0A8D9B1E3"/>
<dbReference type="EMBL" id="HBUF01343655">
    <property type="protein sequence ID" value="CAG6706916.1"/>
    <property type="molecule type" value="Transcribed_RNA"/>
</dbReference>